<dbReference type="OrthoDB" id="9816569at2"/>
<reference evidence="9 10" key="1">
    <citation type="submission" date="2019-02" db="EMBL/GenBank/DDBJ databases">
        <title>Deep-cultivation of Planctomycetes and their phenomic and genomic characterization uncovers novel biology.</title>
        <authorList>
            <person name="Wiegand S."/>
            <person name="Jogler M."/>
            <person name="Boedeker C."/>
            <person name="Pinto D."/>
            <person name="Vollmers J."/>
            <person name="Rivas-Marin E."/>
            <person name="Kohn T."/>
            <person name="Peeters S.H."/>
            <person name="Heuer A."/>
            <person name="Rast P."/>
            <person name="Oberbeckmann S."/>
            <person name="Bunk B."/>
            <person name="Jeske O."/>
            <person name="Meyerdierks A."/>
            <person name="Storesund J.E."/>
            <person name="Kallscheuer N."/>
            <person name="Luecker S."/>
            <person name="Lage O.M."/>
            <person name="Pohl T."/>
            <person name="Merkel B.J."/>
            <person name="Hornburger P."/>
            <person name="Mueller R.-W."/>
            <person name="Bruemmer F."/>
            <person name="Labrenz M."/>
            <person name="Spormann A.M."/>
            <person name="Op Den Camp H."/>
            <person name="Overmann J."/>
            <person name="Amann R."/>
            <person name="Jetten M.S.M."/>
            <person name="Mascher T."/>
            <person name="Medema M.H."/>
            <person name="Devos D.P."/>
            <person name="Kaster A.-K."/>
            <person name="Ovreas L."/>
            <person name="Rohde M."/>
            <person name="Galperin M.Y."/>
            <person name="Jogler C."/>
        </authorList>
    </citation>
    <scope>NUCLEOTIDE SEQUENCE [LARGE SCALE GENOMIC DNA]</scope>
    <source>
        <strain evidence="9 10">Pla123a</strain>
    </source>
</reference>
<dbReference type="GO" id="GO:0022857">
    <property type="term" value="F:transmembrane transporter activity"/>
    <property type="evidence" value="ECO:0007669"/>
    <property type="project" value="InterPro"/>
</dbReference>
<feature type="compositionally biased region" description="Polar residues" evidence="4">
    <location>
        <begin position="442"/>
        <end position="459"/>
    </location>
</feature>
<dbReference type="Pfam" id="PF25876">
    <property type="entry name" value="HH_MFP_RND"/>
    <property type="match status" value="1"/>
</dbReference>
<evidence type="ECO:0000256" key="3">
    <source>
        <dbReference type="SAM" id="Coils"/>
    </source>
</evidence>
<feature type="coiled-coil region" evidence="3">
    <location>
        <begin position="158"/>
        <end position="185"/>
    </location>
</feature>
<dbReference type="InterPro" id="IPR058624">
    <property type="entry name" value="MdtA-like_HH"/>
</dbReference>
<dbReference type="RefSeq" id="WP_146584866.1">
    <property type="nucleotide sequence ID" value="NZ_SJPO01000002.1"/>
</dbReference>
<evidence type="ECO:0000256" key="2">
    <source>
        <dbReference type="ARBA" id="ARBA00009477"/>
    </source>
</evidence>
<comment type="subcellular location">
    <subcellularLocation>
        <location evidence="1">Cell envelope</location>
    </subcellularLocation>
</comment>
<keyword evidence="3" id="KW-0175">Coiled coil</keyword>
<accession>A0A5C5YUB3</accession>
<dbReference type="Proteomes" id="UP000318478">
    <property type="component" value="Unassembled WGS sequence"/>
</dbReference>
<evidence type="ECO:0000256" key="4">
    <source>
        <dbReference type="SAM" id="MobiDB-lite"/>
    </source>
</evidence>
<dbReference type="FunFam" id="2.40.420.20:FF:000001">
    <property type="entry name" value="Efflux RND transporter periplasmic adaptor subunit"/>
    <property type="match status" value="1"/>
</dbReference>
<protein>
    <submittedName>
        <fullName evidence="9">Efflux pump periplasmic linker BepF</fullName>
    </submittedName>
</protein>
<dbReference type="PANTHER" id="PTHR30158">
    <property type="entry name" value="ACRA/E-RELATED COMPONENT OF DRUG EFFLUX TRANSPORTER"/>
    <property type="match status" value="1"/>
</dbReference>
<dbReference type="GO" id="GO:0046677">
    <property type="term" value="P:response to antibiotic"/>
    <property type="evidence" value="ECO:0007669"/>
    <property type="project" value="TreeGrafter"/>
</dbReference>
<dbReference type="Gene3D" id="2.40.420.20">
    <property type="match status" value="1"/>
</dbReference>
<dbReference type="InterPro" id="IPR058625">
    <property type="entry name" value="MdtA-like_BSH"/>
</dbReference>
<dbReference type="GO" id="GO:0030313">
    <property type="term" value="C:cell envelope"/>
    <property type="evidence" value="ECO:0007669"/>
    <property type="project" value="UniProtKB-SubCell"/>
</dbReference>
<dbReference type="PANTHER" id="PTHR30158:SF10">
    <property type="entry name" value="CATION EFFLUX PUMP"/>
    <property type="match status" value="1"/>
</dbReference>
<keyword evidence="10" id="KW-1185">Reference proteome</keyword>
<dbReference type="AlphaFoldDB" id="A0A5C5YUB3"/>
<evidence type="ECO:0000313" key="10">
    <source>
        <dbReference type="Proteomes" id="UP000318478"/>
    </source>
</evidence>
<dbReference type="Gene3D" id="1.10.287.470">
    <property type="entry name" value="Helix hairpin bin"/>
    <property type="match status" value="1"/>
</dbReference>
<proteinExistence type="inferred from homology"/>
<organism evidence="9 10">
    <name type="scientific">Posidoniimonas polymericola</name>
    <dbReference type="NCBI Taxonomy" id="2528002"/>
    <lineage>
        <taxon>Bacteria</taxon>
        <taxon>Pseudomonadati</taxon>
        <taxon>Planctomycetota</taxon>
        <taxon>Planctomycetia</taxon>
        <taxon>Pirellulales</taxon>
        <taxon>Lacipirellulaceae</taxon>
        <taxon>Posidoniimonas</taxon>
    </lineage>
</organism>
<dbReference type="GO" id="GO:0005886">
    <property type="term" value="C:plasma membrane"/>
    <property type="evidence" value="ECO:0007669"/>
    <property type="project" value="TreeGrafter"/>
</dbReference>
<dbReference type="InterPro" id="IPR058627">
    <property type="entry name" value="MdtA-like_C"/>
</dbReference>
<feature type="domain" description="Multidrug resistance protein MdtA-like beta-barrel" evidence="7">
    <location>
        <begin position="262"/>
        <end position="336"/>
    </location>
</feature>
<dbReference type="Gene3D" id="2.40.30.170">
    <property type="match status" value="1"/>
</dbReference>
<name>A0A5C5YUB3_9BACT</name>
<feature type="domain" description="Multidrug resistance protein MdtA-like C-terminal permuted SH3" evidence="8">
    <location>
        <begin position="344"/>
        <end position="403"/>
    </location>
</feature>
<evidence type="ECO:0000259" key="5">
    <source>
        <dbReference type="Pfam" id="PF25876"/>
    </source>
</evidence>
<comment type="caution">
    <text evidence="9">The sequence shown here is derived from an EMBL/GenBank/DDBJ whole genome shotgun (WGS) entry which is preliminary data.</text>
</comment>
<evidence type="ECO:0000259" key="7">
    <source>
        <dbReference type="Pfam" id="PF25944"/>
    </source>
</evidence>
<sequence>MKPTQLLPLALACLIGCGAPKQSGPAGAPPPPQVKVARPVVMELVDWDPYIGRLEAVESVDVRANVSGYLMEHYFEEGQIVRKGEPLFLIDPRPFEAQLAEAEAGLNQAQADHAEAQAFVLQSEAERGQVQARLDLANSRLKRAKPLAPTGAITGDELDIMESERQQAEADLNAADAIIESSKARVVAAKAAVTSAEAAVRTAWLNVSYTQIDAPIGGRISRRYATTGNLITGGIPGSTLLTTIVSLDPIHCYFDANERALLKYTRLAKSGQRGSSRDVKNPVFLSLVDESGFPHKGHMDFVDNRVDESTGTMRGRAIFPNPDQLLSPGMFAKIRIPGSGQYEALLIPDSAVGFDQSEQFVYVVGEGSKAERRLVELGPMSHGLRVVRQGIEHGDEVVVGGLQMVRAGAPLSPDITEVTASSGDGLPTTYQPVPKQEWLTAQPASLPTARTASTEGTAG</sequence>
<evidence type="ECO:0000256" key="1">
    <source>
        <dbReference type="ARBA" id="ARBA00004196"/>
    </source>
</evidence>
<comment type="similarity">
    <text evidence="2">Belongs to the membrane fusion protein (MFP) (TC 8.A.1) family.</text>
</comment>
<gene>
    <name evidence="9" type="primary">bepF_2</name>
    <name evidence="9" type="ORF">Pla123a_12130</name>
</gene>
<dbReference type="SUPFAM" id="SSF111369">
    <property type="entry name" value="HlyD-like secretion proteins"/>
    <property type="match status" value="3"/>
</dbReference>
<dbReference type="InterPro" id="IPR058626">
    <property type="entry name" value="MdtA-like_b-barrel"/>
</dbReference>
<feature type="domain" description="Multidrug resistance protein MdtA-like alpha-helical hairpin" evidence="5">
    <location>
        <begin position="122"/>
        <end position="183"/>
    </location>
</feature>
<dbReference type="NCBIfam" id="TIGR01730">
    <property type="entry name" value="RND_mfp"/>
    <property type="match status" value="1"/>
</dbReference>
<feature type="domain" description="Multidrug resistance protein MdtA-like barrel-sandwich hybrid" evidence="6">
    <location>
        <begin position="59"/>
        <end position="241"/>
    </location>
</feature>
<dbReference type="Pfam" id="PF25967">
    <property type="entry name" value="RND-MFP_C"/>
    <property type="match status" value="1"/>
</dbReference>
<evidence type="ECO:0000259" key="6">
    <source>
        <dbReference type="Pfam" id="PF25917"/>
    </source>
</evidence>
<evidence type="ECO:0000259" key="8">
    <source>
        <dbReference type="Pfam" id="PF25967"/>
    </source>
</evidence>
<dbReference type="Pfam" id="PF25917">
    <property type="entry name" value="BSH_RND"/>
    <property type="match status" value="1"/>
</dbReference>
<dbReference type="EMBL" id="SJPO01000002">
    <property type="protein sequence ID" value="TWT78421.1"/>
    <property type="molecule type" value="Genomic_DNA"/>
</dbReference>
<dbReference type="Pfam" id="PF25944">
    <property type="entry name" value="Beta-barrel_RND"/>
    <property type="match status" value="1"/>
</dbReference>
<feature type="region of interest" description="Disordered" evidence="4">
    <location>
        <begin position="438"/>
        <end position="459"/>
    </location>
</feature>
<dbReference type="Gene3D" id="2.40.50.100">
    <property type="match status" value="1"/>
</dbReference>
<dbReference type="InterPro" id="IPR006143">
    <property type="entry name" value="RND_pump_MFP"/>
</dbReference>
<evidence type="ECO:0000313" key="9">
    <source>
        <dbReference type="EMBL" id="TWT78421.1"/>
    </source>
</evidence>